<name>A0AAC8XNB0_9ALTE</name>
<protein>
    <recommendedName>
        <fullName evidence="4">Glycoside hydrolase</fullName>
    </recommendedName>
</protein>
<evidence type="ECO:0008006" key="4">
    <source>
        <dbReference type="Google" id="ProtNLM"/>
    </source>
</evidence>
<dbReference type="RefSeq" id="WP_015068198.1">
    <property type="nucleotide sequence ID" value="NZ_CP013928.1"/>
</dbReference>
<evidence type="ECO:0000313" key="2">
    <source>
        <dbReference type="EMBL" id="AMJ79934.1"/>
    </source>
</evidence>
<feature type="signal peptide" evidence="1">
    <location>
        <begin position="1"/>
        <end position="19"/>
    </location>
</feature>
<dbReference type="EMBL" id="CP013928">
    <property type="protein sequence ID" value="AMJ79934.1"/>
    <property type="molecule type" value="Genomic_DNA"/>
</dbReference>
<gene>
    <name evidence="2" type="ORF">AV942_17410</name>
</gene>
<feature type="chain" id="PRO_5042204796" description="Glycoside hydrolase" evidence="1">
    <location>
        <begin position="20"/>
        <end position="635"/>
    </location>
</feature>
<organism evidence="2 3">
    <name type="scientific">Alteromonas mediterranea</name>
    <dbReference type="NCBI Taxonomy" id="314275"/>
    <lineage>
        <taxon>Bacteria</taxon>
        <taxon>Pseudomonadati</taxon>
        <taxon>Pseudomonadota</taxon>
        <taxon>Gammaproteobacteria</taxon>
        <taxon>Alteromonadales</taxon>
        <taxon>Alteromonadaceae</taxon>
        <taxon>Alteromonas/Salinimonas group</taxon>
        <taxon>Alteromonas</taxon>
    </lineage>
</organism>
<dbReference type="Proteomes" id="UP000061468">
    <property type="component" value="Chromosome"/>
</dbReference>
<keyword evidence="1" id="KW-0732">Signal</keyword>
<dbReference type="AlphaFoldDB" id="A0AAC8XNB0"/>
<evidence type="ECO:0000313" key="3">
    <source>
        <dbReference type="Proteomes" id="UP000061468"/>
    </source>
</evidence>
<proteinExistence type="predicted"/>
<evidence type="ECO:0000256" key="1">
    <source>
        <dbReference type="SAM" id="SignalP"/>
    </source>
</evidence>
<sequence length="635" mass="72065">MKFILNLIGFALFTTSSFAAELDVLEDKPLKQLYFRYTEGSLKTLEQDKWIKRWGKLDGIVLKAWNEEVTGFNSKTKATLAAFKSMYPEQALLLHFNGRGVLPEFAANYANAIDFLYFLGTDVTSTLNDEHTSTLKVKNANAFSLHRRKKNHNAAKEDVVIVKKKPDGSLNWDITEHAKLLSINSDGTITLQRDLLGTGKLTLKANQAYIAQHVARGPFGKGKQRLWEYNWFKFDNSPHNIFHALPTFMAEELTTDYKFFDGVEFDVLTETHRTMRFGYPMLIDADANGYKDDFSTEAYNNAHRSGIYTFLANLRKFLPSDKLILADGDFQHQKATWLLNGIESERWPARRDTELKQWSDGINRHMFWNEFAQAPKLSYFKVAEFFAPGRVPIDMPANIRRLIVAAGVLTDSAIIPAFKPNGVPFHRWPEFRKLKNLGAPKSGLITLVEKPFKTATYEKTTDKKGKAISFESPLLNNGDPDFPPSHCLVLPEGTEALTVKLTAALKSEKSHSYPSTFYIGNNETLQRAFLGEKPFTAWFSWEKLNGKPLCFALSEPKHQLKVEEISLTESLKVEAKVFEKGVLIANNNNSSLKLDSKALAPLEQHVGINKLLRNKTHLIVPAKDMMIIRYKKEAQ</sequence>
<accession>A0AAC8XNB0</accession>
<reference evidence="2 3" key="1">
    <citation type="submission" date="2015-12" db="EMBL/GenBank/DDBJ databases">
        <title>Intraspecies pangenome expansion in the marine bacterium Alteromonas.</title>
        <authorList>
            <person name="Lopez-Perez M."/>
            <person name="Rodriguez-Valera F."/>
        </authorList>
    </citation>
    <scope>NUCLEOTIDE SEQUENCE [LARGE SCALE GENOMIC DNA]</scope>
    <source>
        <strain evidence="2 3">UM8</strain>
    </source>
</reference>